<feature type="region of interest" description="Disordered" evidence="10">
    <location>
        <begin position="39"/>
        <end position="60"/>
    </location>
</feature>
<keyword evidence="5" id="KW-0812">Transmembrane</keyword>
<dbReference type="InterPro" id="IPR019623">
    <property type="entry name" value="Rot1"/>
</dbReference>
<dbReference type="GO" id="GO:0006458">
    <property type="term" value="P:'de novo' protein folding"/>
    <property type="evidence" value="ECO:0007669"/>
    <property type="project" value="InterPro"/>
</dbReference>
<comment type="subcellular location">
    <subcellularLocation>
        <location evidence="1">Endoplasmic reticulum membrane</location>
        <topology evidence="1">Single-pass type I membrane protein</topology>
    </subcellularLocation>
</comment>
<proteinExistence type="inferred from homology"/>
<dbReference type="Proteomes" id="UP001385951">
    <property type="component" value="Unassembled WGS sequence"/>
</dbReference>
<dbReference type="PANTHER" id="PTHR28090:SF1">
    <property type="entry name" value="PROTEIN ROT1"/>
    <property type="match status" value="1"/>
</dbReference>
<evidence type="ECO:0000256" key="9">
    <source>
        <dbReference type="ARBA" id="ARBA00023136"/>
    </source>
</evidence>
<evidence type="ECO:0000256" key="2">
    <source>
        <dbReference type="ARBA" id="ARBA00007149"/>
    </source>
</evidence>
<evidence type="ECO:0000256" key="7">
    <source>
        <dbReference type="ARBA" id="ARBA00022824"/>
    </source>
</evidence>
<comment type="caution">
    <text evidence="11">The sequence shown here is derived from an EMBL/GenBank/DDBJ whole genome shotgun (WGS) entry which is preliminary data.</text>
</comment>
<keyword evidence="6" id="KW-0732">Signal</keyword>
<keyword evidence="9" id="KW-0472">Membrane</keyword>
<keyword evidence="8" id="KW-1133">Transmembrane helix</keyword>
<accession>A0AAW0GLL3</accession>
<evidence type="ECO:0000256" key="4">
    <source>
        <dbReference type="ARBA" id="ARBA00017291"/>
    </source>
</evidence>
<evidence type="ECO:0000256" key="1">
    <source>
        <dbReference type="ARBA" id="ARBA00004115"/>
    </source>
</evidence>
<dbReference type="EMBL" id="JASBNA010000007">
    <property type="protein sequence ID" value="KAK7689965.1"/>
    <property type="molecule type" value="Genomic_DNA"/>
</dbReference>
<organism evidence="11 12">
    <name type="scientific">Cerrena zonata</name>
    <dbReference type="NCBI Taxonomy" id="2478898"/>
    <lineage>
        <taxon>Eukaryota</taxon>
        <taxon>Fungi</taxon>
        <taxon>Dikarya</taxon>
        <taxon>Basidiomycota</taxon>
        <taxon>Agaricomycotina</taxon>
        <taxon>Agaricomycetes</taxon>
        <taxon>Polyporales</taxon>
        <taxon>Cerrenaceae</taxon>
        <taxon>Cerrena</taxon>
    </lineage>
</organism>
<evidence type="ECO:0000256" key="6">
    <source>
        <dbReference type="ARBA" id="ARBA00022729"/>
    </source>
</evidence>
<keyword evidence="12" id="KW-1185">Reference proteome</keyword>
<dbReference type="GO" id="GO:0005789">
    <property type="term" value="C:endoplasmic reticulum membrane"/>
    <property type="evidence" value="ECO:0007669"/>
    <property type="project" value="UniProtKB-SubCell"/>
</dbReference>
<name>A0AAW0GLL3_9APHY</name>
<dbReference type="GO" id="GO:0051082">
    <property type="term" value="F:unfolded protein binding"/>
    <property type="evidence" value="ECO:0007669"/>
    <property type="project" value="TreeGrafter"/>
</dbReference>
<evidence type="ECO:0000256" key="8">
    <source>
        <dbReference type="ARBA" id="ARBA00022989"/>
    </source>
</evidence>
<protein>
    <recommendedName>
        <fullName evidence="4">Protein ROT1</fullName>
    </recommendedName>
    <alternativeName>
        <fullName evidence="3">Protein rot1</fullName>
    </alternativeName>
</protein>
<feature type="compositionally biased region" description="Pro residues" evidence="10">
    <location>
        <begin position="47"/>
        <end position="60"/>
    </location>
</feature>
<dbReference type="Pfam" id="PF10681">
    <property type="entry name" value="Rot1"/>
    <property type="match status" value="1"/>
</dbReference>
<reference evidence="11 12" key="1">
    <citation type="submission" date="2022-09" db="EMBL/GenBank/DDBJ databases">
        <authorList>
            <person name="Palmer J.M."/>
        </authorList>
    </citation>
    <scope>NUCLEOTIDE SEQUENCE [LARGE SCALE GENOMIC DNA]</scope>
    <source>
        <strain evidence="11 12">DSM 7382</strain>
    </source>
</reference>
<comment type="similarity">
    <text evidence="2">Belongs to the ROT1 family.</text>
</comment>
<sequence>MASCGCEGEAVTARAGKLPKRETKWDVARGELHERPSLANTTKHVPYLPPLPPHLPTPPPSSHTASLPLVCLFHLTPLSLSLYQYNINQRAAAVSDASPPASPFSNVMIFVPLLSLLAAAIVPAAFAQGDITAAHNTTSLEGTWSTGSGAVQTGSGFAQPANKSFTYPKTTGYSFSFTGDGFYEAARYRFTGNGTDPHCITGVMNWHHGHYVLADNGTMFLNPIGDGYQQIQDPCAAESNFIEDYNKTEIYTQWRIFTDVTAGPKLHLFAFDGSPLPPQFQISTTPNMLPTRLLRNVTTAASLTAQNLLASNGALSEGVWSPAILVSVVSSIATIGAATFLL</sequence>
<gene>
    <name evidence="11" type="ORF">QCA50_006605</name>
</gene>
<evidence type="ECO:0000256" key="10">
    <source>
        <dbReference type="SAM" id="MobiDB-lite"/>
    </source>
</evidence>
<evidence type="ECO:0000313" key="12">
    <source>
        <dbReference type="Proteomes" id="UP001385951"/>
    </source>
</evidence>
<evidence type="ECO:0000256" key="3">
    <source>
        <dbReference type="ARBA" id="ARBA00016195"/>
    </source>
</evidence>
<keyword evidence="7" id="KW-0256">Endoplasmic reticulum</keyword>
<evidence type="ECO:0000256" key="5">
    <source>
        <dbReference type="ARBA" id="ARBA00022692"/>
    </source>
</evidence>
<evidence type="ECO:0000313" key="11">
    <source>
        <dbReference type="EMBL" id="KAK7689965.1"/>
    </source>
</evidence>
<dbReference type="PANTHER" id="PTHR28090">
    <property type="entry name" value="PROTEIN ROT1"/>
    <property type="match status" value="1"/>
</dbReference>
<dbReference type="AlphaFoldDB" id="A0AAW0GLL3"/>